<evidence type="ECO:0000313" key="2">
    <source>
        <dbReference type="Proteomes" id="UP000515211"/>
    </source>
</evidence>
<name>A0A6P4CL32_ARADU</name>
<reference evidence="2" key="1">
    <citation type="journal article" date="2016" name="Nat. Genet.">
        <title>The genome sequences of Arachis duranensis and Arachis ipaensis, the diploid ancestors of cultivated peanut.</title>
        <authorList>
            <person name="Bertioli D.J."/>
            <person name="Cannon S.B."/>
            <person name="Froenicke L."/>
            <person name="Huang G."/>
            <person name="Farmer A.D."/>
            <person name="Cannon E.K."/>
            <person name="Liu X."/>
            <person name="Gao D."/>
            <person name="Clevenger J."/>
            <person name="Dash S."/>
            <person name="Ren L."/>
            <person name="Moretzsohn M.C."/>
            <person name="Shirasawa K."/>
            <person name="Huang W."/>
            <person name="Vidigal B."/>
            <person name="Abernathy B."/>
            <person name="Chu Y."/>
            <person name="Niederhuth C.E."/>
            <person name="Umale P."/>
            <person name="Araujo A.C."/>
            <person name="Kozik A."/>
            <person name="Kim K.D."/>
            <person name="Burow M.D."/>
            <person name="Varshney R.K."/>
            <person name="Wang X."/>
            <person name="Zhang X."/>
            <person name="Barkley N."/>
            <person name="Guimaraes P.M."/>
            <person name="Isobe S."/>
            <person name="Guo B."/>
            <person name="Liao B."/>
            <person name="Stalker H.T."/>
            <person name="Schmitz R.J."/>
            <person name="Scheffler B.E."/>
            <person name="Leal-Bertioli S.C."/>
            <person name="Xun X."/>
            <person name="Jackson S.A."/>
            <person name="Michelmore R."/>
            <person name="Ozias-Akins P."/>
        </authorList>
    </citation>
    <scope>NUCLEOTIDE SEQUENCE [LARGE SCALE GENOMIC DNA]</scope>
    <source>
        <strain evidence="2">cv. V14167</strain>
    </source>
</reference>
<dbReference type="Pfam" id="PF10536">
    <property type="entry name" value="PMD"/>
    <property type="match status" value="1"/>
</dbReference>
<dbReference type="InterPro" id="IPR019557">
    <property type="entry name" value="AminoTfrase-like_pln_mobile"/>
</dbReference>
<organism evidence="2 3">
    <name type="scientific">Arachis duranensis</name>
    <name type="common">Wild peanut</name>
    <dbReference type="NCBI Taxonomy" id="130453"/>
    <lineage>
        <taxon>Eukaryota</taxon>
        <taxon>Viridiplantae</taxon>
        <taxon>Streptophyta</taxon>
        <taxon>Embryophyta</taxon>
        <taxon>Tracheophyta</taxon>
        <taxon>Spermatophyta</taxon>
        <taxon>Magnoliopsida</taxon>
        <taxon>eudicotyledons</taxon>
        <taxon>Gunneridae</taxon>
        <taxon>Pentapetalae</taxon>
        <taxon>rosids</taxon>
        <taxon>fabids</taxon>
        <taxon>Fabales</taxon>
        <taxon>Fabaceae</taxon>
        <taxon>Papilionoideae</taxon>
        <taxon>50 kb inversion clade</taxon>
        <taxon>dalbergioids sensu lato</taxon>
        <taxon>Dalbergieae</taxon>
        <taxon>Pterocarpus clade</taxon>
        <taxon>Arachis</taxon>
    </lineage>
</organism>
<protein>
    <submittedName>
        <fullName evidence="3">Protein MAIN-LIKE 1-like</fullName>
    </submittedName>
</protein>
<keyword evidence="2" id="KW-1185">Reference proteome</keyword>
<evidence type="ECO:0000259" key="1">
    <source>
        <dbReference type="Pfam" id="PF10536"/>
    </source>
</evidence>
<dbReference type="KEGG" id="adu:107477776"/>
<feature type="domain" description="Aminotransferase-like plant mobile" evidence="1">
    <location>
        <begin position="5"/>
        <end position="164"/>
    </location>
</feature>
<proteinExistence type="predicted"/>
<dbReference type="PANTHER" id="PTHR46033:SF8">
    <property type="entry name" value="PROTEIN MAINTENANCE OF MERISTEMS-LIKE"/>
    <property type="match status" value="1"/>
</dbReference>
<reference evidence="3" key="2">
    <citation type="submission" date="2025-08" db="UniProtKB">
        <authorList>
            <consortium name="RefSeq"/>
        </authorList>
    </citation>
    <scope>IDENTIFICATION</scope>
    <source>
        <tissue evidence="3">Whole plant</tissue>
    </source>
</reference>
<dbReference type="RefSeq" id="XP_015953333.1">
    <property type="nucleotide sequence ID" value="XM_016097847.1"/>
</dbReference>
<dbReference type="Proteomes" id="UP000515211">
    <property type="component" value="Chromosome 3"/>
</dbReference>
<dbReference type="AlphaFoldDB" id="A0A6P4CL32"/>
<evidence type="ECO:0000313" key="3">
    <source>
        <dbReference type="RefSeq" id="XP_015953333.1"/>
    </source>
</evidence>
<dbReference type="PANTHER" id="PTHR46033">
    <property type="entry name" value="PROTEIN MAIN-LIKE 2"/>
    <property type="match status" value="1"/>
</dbReference>
<gene>
    <name evidence="3" type="primary">LOC107477776</name>
</gene>
<sequence>MVEFEHWSLASALIERWRFKSHTFHLPCGEMIIIVQNMAYQLGLRIDSDPVSGCIGRWEQHHQGRTIEELCKQILGVVPSPKDRQSRTKWTVKLTWFHNTVCEELEQDATEEWMMRYTRGYIMQLIGGILFPDASDSRVHIRWLPLLKNLDACGRLSWGFTVLAW</sequence>
<accession>A0A6P4CL32</accession>
<dbReference type="InterPro" id="IPR044824">
    <property type="entry name" value="MAIN-like"/>
</dbReference>
<dbReference type="GO" id="GO:0010073">
    <property type="term" value="P:meristem maintenance"/>
    <property type="evidence" value="ECO:0007669"/>
    <property type="project" value="InterPro"/>
</dbReference>
<dbReference type="GeneID" id="107477776"/>